<proteinExistence type="predicted"/>
<accession>A0A0E9SMP6</accession>
<sequence length="27" mass="3054">MCRPSTQVTYMSLSEHTSARTPLCYCS</sequence>
<dbReference type="EMBL" id="GBXM01066647">
    <property type="protein sequence ID" value="JAH41930.1"/>
    <property type="molecule type" value="Transcribed_RNA"/>
</dbReference>
<reference evidence="1" key="1">
    <citation type="submission" date="2014-11" db="EMBL/GenBank/DDBJ databases">
        <authorList>
            <person name="Amaro Gonzalez C."/>
        </authorList>
    </citation>
    <scope>NUCLEOTIDE SEQUENCE</scope>
</reference>
<protein>
    <submittedName>
        <fullName evidence="1">Uncharacterized protein</fullName>
    </submittedName>
</protein>
<organism evidence="1">
    <name type="scientific">Anguilla anguilla</name>
    <name type="common">European freshwater eel</name>
    <name type="synonym">Muraena anguilla</name>
    <dbReference type="NCBI Taxonomy" id="7936"/>
    <lineage>
        <taxon>Eukaryota</taxon>
        <taxon>Metazoa</taxon>
        <taxon>Chordata</taxon>
        <taxon>Craniata</taxon>
        <taxon>Vertebrata</taxon>
        <taxon>Euteleostomi</taxon>
        <taxon>Actinopterygii</taxon>
        <taxon>Neopterygii</taxon>
        <taxon>Teleostei</taxon>
        <taxon>Anguilliformes</taxon>
        <taxon>Anguillidae</taxon>
        <taxon>Anguilla</taxon>
    </lineage>
</organism>
<name>A0A0E9SMP6_ANGAN</name>
<evidence type="ECO:0000313" key="1">
    <source>
        <dbReference type="EMBL" id="JAH41930.1"/>
    </source>
</evidence>
<reference evidence="1" key="2">
    <citation type="journal article" date="2015" name="Fish Shellfish Immunol.">
        <title>Early steps in the European eel (Anguilla anguilla)-Vibrio vulnificus interaction in the gills: Role of the RtxA13 toxin.</title>
        <authorList>
            <person name="Callol A."/>
            <person name="Pajuelo D."/>
            <person name="Ebbesson L."/>
            <person name="Teles M."/>
            <person name="MacKenzie S."/>
            <person name="Amaro C."/>
        </authorList>
    </citation>
    <scope>NUCLEOTIDE SEQUENCE</scope>
</reference>
<dbReference type="AlphaFoldDB" id="A0A0E9SMP6"/>